<reference evidence="2 3" key="1">
    <citation type="submission" date="2018-10" db="EMBL/GenBank/DDBJ databases">
        <authorList>
            <person name="Chen W.-M."/>
        </authorList>
    </citation>
    <scope>NUCLEOTIDE SEQUENCE [LARGE SCALE GENOMIC DNA]</scope>
    <source>
        <strain evidence="2 3">H-5</strain>
    </source>
</reference>
<evidence type="ECO:0000313" key="3">
    <source>
        <dbReference type="Proteomes" id="UP000275137"/>
    </source>
</evidence>
<protein>
    <recommendedName>
        <fullName evidence="4">Transmembrane protein</fullName>
    </recommendedName>
</protein>
<evidence type="ECO:0000256" key="1">
    <source>
        <dbReference type="SAM" id="Phobius"/>
    </source>
</evidence>
<dbReference type="RefSeq" id="WP_123236305.1">
    <property type="nucleotide sequence ID" value="NZ_RJVP01000001.1"/>
</dbReference>
<dbReference type="EMBL" id="RJVP01000001">
    <property type="protein sequence ID" value="ROH88313.1"/>
    <property type="molecule type" value="Genomic_DNA"/>
</dbReference>
<organism evidence="2 3">
    <name type="scientific">Pseudomethylobacillus aquaticus</name>
    <dbReference type="NCBI Taxonomy" id="2676064"/>
    <lineage>
        <taxon>Bacteria</taxon>
        <taxon>Pseudomonadati</taxon>
        <taxon>Pseudomonadota</taxon>
        <taxon>Betaproteobacteria</taxon>
        <taxon>Nitrosomonadales</taxon>
        <taxon>Methylophilaceae</taxon>
        <taxon>Pseudomethylobacillus</taxon>
    </lineage>
</organism>
<proteinExistence type="predicted"/>
<sequence>MDYFNKLPGFRRSPAGLEWQILRRLHLITLLGTLLPLLFLAAIYLLAGMEPRDFKLLAIFVISLIILHWTLVMVLGIACSIISLMKGPAYVADAYHRPDVDDPDEPVSPFDVRSR</sequence>
<gene>
    <name evidence="2" type="ORF">ED236_02305</name>
</gene>
<keyword evidence="3" id="KW-1185">Reference proteome</keyword>
<accession>A0A3N0V6G6</accession>
<feature type="transmembrane region" description="Helical" evidence="1">
    <location>
        <begin position="21"/>
        <end position="45"/>
    </location>
</feature>
<feature type="transmembrane region" description="Helical" evidence="1">
    <location>
        <begin position="57"/>
        <end position="82"/>
    </location>
</feature>
<keyword evidence="1" id="KW-0812">Transmembrane</keyword>
<evidence type="ECO:0008006" key="4">
    <source>
        <dbReference type="Google" id="ProtNLM"/>
    </source>
</evidence>
<evidence type="ECO:0000313" key="2">
    <source>
        <dbReference type="EMBL" id="ROH88313.1"/>
    </source>
</evidence>
<comment type="caution">
    <text evidence="2">The sequence shown here is derived from an EMBL/GenBank/DDBJ whole genome shotgun (WGS) entry which is preliminary data.</text>
</comment>
<name>A0A3N0V6G6_9PROT</name>
<keyword evidence="1" id="KW-1133">Transmembrane helix</keyword>
<dbReference type="Proteomes" id="UP000275137">
    <property type="component" value="Unassembled WGS sequence"/>
</dbReference>
<dbReference type="AlphaFoldDB" id="A0A3N0V6G6"/>
<keyword evidence="1" id="KW-0472">Membrane</keyword>